<proteinExistence type="predicted"/>
<name>A0ACB8CE02_DERSI</name>
<comment type="caution">
    <text evidence="1">The sequence shown here is derived from an EMBL/GenBank/DDBJ whole genome shotgun (WGS) entry which is preliminary data.</text>
</comment>
<evidence type="ECO:0000313" key="1">
    <source>
        <dbReference type="EMBL" id="KAH7940911.1"/>
    </source>
</evidence>
<sequence>MDVSPAEAFLVEHDHASAVRASSSSPSSTPTSSDASQACQATPTTQKQLKTNSSANALCSGPQQILENVCMKLRKEQLNVAITQICERVHCQNMDGELRMPPRKRPRSEGRKKRLHTYDSFTLTTLENCAHSFLHHSEIPTAQMITAELVSTNTEDLPTLQPTTIRRLLLDIGVKSGKRGRNSLLIEREDFLRWEHKFLY</sequence>
<organism evidence="1 2">
    <name type="scientific">Dermacentor silvarum</name>
    <name type="common">Tick</name>
    <dbReference type="NCBI Taxonomy" id="543639"/>
    <lineage>
        <taxon>Eukaryota</taxon>
        <taxon>Metazoa</taxon>
        <taxon>Ecdysozoa</taxon>
        <taxon>Arthropoda</taxon>
        <taxon>Chelicerata</taxon>
        <taxon>Arachnida</taxon>
        <taxon>Acari</taxon>
        <taxon>Parasitiformes</taxon>
        <taxon>Ixodida</taxon>
        <taxon>Ixodoidea</taxon>
        <taxon>Ixodidae</taxon>
        <taxon>Rhipicephalinae</taxon>
        <taxon>Dermacentor</taxon>
    </lineage>
</organism>
<gene>
    <name evidence="1" type="ORF">HPB49_007754</name>
</gene>
<evidence type="ECO:0000313" key="2">
    <source>
        <dbReference type="Proteomes" id="UP000821865"/>
    </source>
</evidence>
<dbReference type="EMBL" id="CM023476">
    <property type="protein sequence ID" value="KAH7940911.1"/>
    <property type="molecule type" value="Genomic_DNA"/>
</dbReference>
<keyword evidence="2" id="KW-1185">Reference proteome</keyword>
<protein>
    <submittedName>
        <fullName evidence="1">Uncharacterized protein</fullName>
    </submittedName>
</protein>
<dbReference type="Proteomes" id="UP000821865">
    <property type="component" value="Chromosome 7"/>
</dbReference>
<reference evidence="1" key="1">
    <citation type="submission" date="2020-05" db="EMBL/GenBank/DDBJ databases">
        <title>Large-scale comparative analyses of tick genomes elucidate their genetic diversity and vector capacities.</title>
        <authorList>
            <person name="Jia N."/>
            <person name="Wang J."/>
            <person name="Shi W."/>
            <person name="Du L."/>
            <person name="Sun Y."/>
            <person name="Zhan W."/>
            <person name="Jiang J."/>
            <person name="Wang Q."/>
            <person name="Zhang B."/>
            <person name="Ji P."/>
            <person name="Sakyi L.B."/>
            <person name="Cui X."/>
            <person name="Yuan T."/>
            <person name="Jiang B."/>
            <person name="Yang W."/>
            <person name="Lam T.T.-Y."/>
            <person name="Chang Q."/>
            <person name="Ding S."/>
            <person name="Wang X."/>
            <person name="Zhu J."/>
            <person name="Ruan X."/>
            <person name="Zhao L."/>
            <person name="Wei J."/>
            <person name="Que T."/>
            <person name="Du C."/>
            <person name="Cheng J."/>
            <person name="Dai P."/>
            <person name="Han X."/>
            <person name="Huang E."/>
            <person name="Gao Y."/>
            <person name="Liu J."/>
            <person name="Shao H."/>
            <person name="Ye R."/>
            <person name="Li L."/>
            <person name="Wei W."/>
            <person name="Wang X."/>
            <person name="Wang C."/>
            <person name="Yang T."/>
            <person name="Huo Q."/>
            <person name="Li W."/>
            <person name="Guo W."/>
            <person name="Chen H."/>
            <person name="Zhou L."/>
            <person name="Ni X."/>
            <person name="Tian J."/>
            <person name="Zhou Y."/>
            <person name="Sheng Y."/>
            <person name="Liu T."/>
            <person name="Pan Y."/>
            <person name="Xia L."/>
            <person name="Li J."/>
            <person name="Zhao F."/>
            <person name="Cao W."/>
        </authorList>
    </citation>
    <scope>NUCLEOTIDE SEQUENCE</scope>
    <source>
        <strain evidence="1">Dsil-2018</strain>
    </source>
</reference>
<accession>A0ACB8CE02</accession>